<feature type="non-terminal residue" evidence="1">
    <location>
        <position position="1"/>
    </location>
</feature>
<organism evidence="1 2">
    <name type="scientific">Ambispora leptoticha</name>
    <dbReference type="NCBI Taxonomy" id="144679"/>
    <lineage>
        <taxon>Eukaryota</taxon>
        <taxon>Fungi</taxon>
        <taxon>Fungi incertae sedis</taxon>
        <taxon>Mucoromycota</taxon>
        <taxon>Glomeromycotina</taxon>
        <taxon>Glomeromycetes</taxon>
        <taxon>Archaeosporales</taxon>
        <taxon>Ambisporaceae</taxon>
        <taxon>Ambispora</taxon>
    </lineage>
</organism>
<dbReference type="Proteomes" id="UP000789508">
    <property type="component" value="Unassembled WGS sequence"/>
</dbReference>
<evidence type="ECO:0000313" key="2">
    <source>
        <dbReference type="Proteomes" id="UP000789508"/>
    </source>
</evidence>
<comment type="caution">
    <text evidence="1">The sequence shown here is derived from an EMBL/GenBank/DDBJ whole genome shotgun (WGS) entry which is preliminary data.</text>
</comment>
<evidence type="ECO:0000313" key="1">
    <source>
        <dbReference type="EMBL" id="CAG8778835.1"/>
    </source>
</evidence>
<feature type="non-terminal residue" evidence="1">
    <location>
        <position position="72"/>
    </location>
</feature>
<dbReference type="EMBL" id="CAJVPS010057517">
    <property type="protein sequence ID" value="CAG8778835.1"/>
    <property type="molecule type" value="Genomic_DNA"/>
</dbReference>
<name>A0A9N9JGY9_9GLOM</name>
<dbReference type="OrthoDB" id="2409189at2759"/>
<accession>A0A9N9JGY9</accession>
<reference evidence="1" key="1">
    <citation type="submission" date="2021-06" db="EMBL/GenBank/DDBJ databases">
        <authorList>
            <person name="Kallberg Y."/>
            <person name="Tangrot J."/>
            <person name="Rosling A."/>
        </authorList>
    </citation>
    <scope>NUCLEOTIDE SEQUENCE</scope>
    <source>
        <strain evidence="1">FL130A</strain>
    </source>
</reference>
<dbReference type="AlphaFoldDB" id="A0A9N9JGY9"/>
<keyword evidence="2" id="KW-1185">Reference proteome</keyword>
<gene>
    <name evidence="1" type="ORF">ALEPTO_LOCUS14555</name>
</gene>
<proteinExistence type="predicted"/>
<sequence>DCIAKFKLALNSLTNFSRPEISNSINIENHVSWNFAENVQIPYSSQQEGVTYFKSLYKVEVFGVCEEAMPRQ</sequence>
<protein>
    <submittedName>
        <fullName evidence="1">6827_t:CDS:1</fullName>
    </submittedName>
</protein>